<dbReference type="CDD" id="cd07377">
    <property type="entry name" value="WHTH_GntR"/>
    <property type="match status" value="1"/>
</dbReference>
<dbReference type="Gene3D" id="1.10.10.10">
    <property type="entry name" value="Winged helix-like DNA-binding domain superfamily/Winged helix DNA-binding domain"/>
    <property type="match status" value="1"/>
</dbReference>
<evidence type="ECO:0000256" key="1">
    <source>
        <dbReference type="ARBA" id="ARBA00023015"/>
    </source>
</evidence>
<comment type="caution">
    <text evidence="5">The sequence shown here is derived from an EMBL/GenBank/DDBJ whole genome shotgun (WGS) entry which is preliminary data.</text>
</comment>
<dbReference type="InterPro" id="IPR036388">
    <property type="entry name" value="WH-like_DNA-bd_sf"/>
</dbReference>
<keyword evidence="1" id="KW-0805">Transcription regulation</keyword>
<reference evidence="5 6" key="1">
    <citation type="submission" date="2023-11" db="EMBL/GenBank/DDBJ databases">
        <title>Paucibacter sp. nov., isolated from fresh soil in Korea.</title>
        <authorList>
            <person name="Le N.T.T."/>
        </authorList>
    </citation>
    <scope>NUCLEOTIDE SEQUENCE [LARGE SCALE GENOMIC DNA]</scope>
    <source>
        <strain evidence="5 6">R3-3</strain>
    </source>
</reference>
<feature type="domain" description="HTH gntR-type" evidence="4">
    <location>
        <begin position="8"/>
        <end position="76"/>
    </location>
</feature>
<evidence type="ECO:0000313" key="5">
    <source>
        <dbReference type="EMBL" id="MDY0744597.1"/>
    </source>
</evidence>
<evidence type="ECO:0000256" key="2">
    <source>
        <dbReference type="ARBA" id="ARBA00023125"/>
    </source>
</evidence>
<dbReference type="EMBL" id="JAXCLA010000003">
    <property type="protein sequence ID" value="MDY0744597.1"/>
    <property type="molecule type" value="Genomic_DNA"/>
</dbReference>
<gene>
    <name evidence="5" type="ORF">SNE35_08770</name>
</gene>
<proteinExistence type="predicted"/>
<evidence type="ECO:0000313" key="6">
    <source>
        <dbReference type="Proteomes" id="UP001285263"/>
    </source>
</evidence>
<dbReference type="Proteomes" id="UP001285263">
    <property type="component" value="Unassembled WGS sequence"/>
</dbReference>
<evidence type="ECO:0000256" key="3">
    <source>
        <dbReference type="ARBA" id="ARBA00023163"/>
    </source>
</evidence>
<dbReference type="RefSeq" id="WP_320422513.1">
    <property type="nucleotide sequence ID" value="NZ_JAXCLA010000003.1"/>
</dbReference>
<dbReference type="PANTHER" id="PTHR38445:SF10">
    <property type="entry name" value="GNTR-FAMILY TRANSCRIPTIONAL REGULATOR"/>
    <property type="match status" value="1"/>
</dbReference>
<accession>A0ABU5DHI8</accession>
<evidence type="ECO:0000259" key="4">
    <source>
        <dbReference type="PROSITE" id="PS50949"/>
    </source>
</evidence>
<keyword evidence="6" id="KW-1185">Reference proteome</keyword>
<dbReference type="InterPro" id="IPR036390">
    <property type="entry name" value="WH_DNA-bd_sf"/>
</dbReference>
<dbReference type="PANTHER" id="PTHR38445">
    <property type="entry name" value="HTH-TYPE TRANSCRIPTIONAL REPRESSOR YTRA"/>
    <property type="match status" value="1"/>
</dbReference>
<protein>
    <submittedName>
        <fullName evidence="5">GntR family transcriptional regulator</fullName>
    </submittedName>
</protein>
<keyword evidence="3" id="KW-0804">Transcription</keyword>
<dbReference type="PROSITE" id="PS50949">
    <property type="entry name" value="HTH_GNTR"/>
    <property type="match status" value="1"/>
</dbReference>
<dbReference type="SUPFAM" id="SSF46785">
    <property type="entry name" value="Winged helix' DNA-binding domain"/>
    <property type="match status" value="1"/>
</dbReference>
<dbReference type="Pfam" id="PF00392">
    <property type="entry name" value="GntR"/>
    <property type="match status" value="1"/>
</dbReference>
<keyword evidence="2" id="KW-0238">DNA-binding</keyword>
<dbReference type="InterPro" id="IPR000524">
    <property type="entry name" value="Tscrpt_reg_HTH_GntR"/>
</dbReference>
<sequence>MPTWNDSAPIYQQLADRLAVQLLDGAPPEGQPLPSVRQLAGQYLINPLTVSRALQALVDNGLVESRRGMGMYVLNGARSRLLKAERERFLQDEWPQLRAKLKRLGIQSTDLEWGTEQ</sequence>
<dbReference type="SMART" id="SM00345">
    <property type="entry name" value="HTH_GNTR"/>
    <property type="match status" value="1"/>
</dbReference>
<dbReference type="Gene3D" id="6.10.250.1220">
    <property type="match status" value="1"/>
</dbReference>
<name>A0ABU5DHI8_9BURK</name>
<organism evidence="5 6">
    <name type="scientific">Roseateles agri</name>
    <dbReference type="NCBI Taxonomy" id="3098619"/>
    <lineage>
        <taxon>Bacteria</taxon>
        <taxon>Pseudomonadati</taxon>
        <taxon>Pseudomonadota</taxon>
        <taxon>Betaproteobacteria</taxon>
        <taxon>Burkholderiales</taxon>
        <taxon>Sphaerotilaceae</taxon>
        <taxon>Roseateles</taxon>
    </lineage>
</organism>